<sequence length="31" mass="3752">MNMKFMLVLNELELLFLVFITILIFIFDNTD</sequence>
<reference evidence="2" key="2">
    <citation type="journal article" date="2015" name="Data Brief">
        <title>Shoot transcriptome of the giant reed, Arundo donax.</title>
        <authorList>
            <person name="Barrero R.A."/>
            <person name="Guerrero F.D."/>
            <person name="Moolhuijzen P."/>
            <person name="Goolsby J.A."/>
            <person name="Tidwell J."/>
            <person name="Bellgard S.E."/>
            <person name="Bellgard M.I."/>
        </authorList>
    </citation>
    <scope>NUCLEOTIDE SEQUENCE</scope>
    <source>
        <tissue evidence="2">Shoot tissue taken approximately 20 cm above the soil surface</tissue>
    </source>
</reference>
<name>A0A0A8YJU1_ARUDO</name>
<keyword evidence="1" id="KW-0812">Transmembrane</keyword>
<keyword evidence="1" id="KW-0472">Membrane</keyword>
<reference evidence="2" key="1">
    <citation type="submission" date="2014-09" db="EMBL/GenBank/DDBJ databases">
        <authorList>
            <person name="Magalhaes I.L.F."/>
            <person name="Oliveira U."/>
            <person name="Santos F.R."/>
            <person name="Vidigal T.H.D.A."/>
            <person name="Brescovit A.D."/>
            <person name="Santos A.J."/>
        </authorList>
    </citation>
    <scope>NUCLEOTIDE SEQUENCE</scope>
    <source>
        <tissue evidence="2">Shoot tissue taken approximately 20 cm above the soil surface</tissue>
    </source>
</reference>
<proteinExistence type="predicted"/>
<feature type="transmembrane region" description="Helical" evidence="1">
    <location>
        <begin position="7"/>
        <end position="27"/>
    </location>
</feature>
<keyword evidence="1" id="KW-1133">Transmembrane helix</keyword>
<protein>
    <submittedName>
        <fullName evidence="2">Uncharacterized protein</fullName>
    </submittedName>
</protein>
<organism evidence="2">
    <name type="scientific">Arundo donax</name>
    <name type="common">Giant reed</name>
    <name type="synonym">Donax arundinaceus</name>
    <dbReference type="NCBI Taxonomy" id="35708"/>
    <lineage>
        <taxon>Eukaryota</taxon>
        <taxon>Viridiplantae</taxon>
        <taxon>Streptophyta</taxon>
        <taxon>Embryophyta</taxon>
        <taxon>Tracheophyta</taxon>
        <taxon>Spermatophyta</taxon>
        <taxon>Magnoliopsida</taxon>
        <taxon>Liliopsida</taxon>
        <taxon>Poales</taxon>
        <taxon>Poaceae</taxon>
        <taxon>PACMAD clade</taxon>
        <taxon>Arundinoideae</taxon>
        <taxon>Arundineae</taxon>
        <taxon>Arundo</taxon>
    </lineage>
</organism>
<dbReference type="AlphaFoldDB" id="A0A0A8YJU1"/>
<accession>A0A0A8YJU1</accession>
<evidence type="ECO:0000256" key="1">
    <source>
        <dbReference type="SAM" id="Phobius"/>
    </source>
</evidence>
<evidence type="ECO:0000313" key="2">
    <source>
        <dbReference type="EMBL" id="JAD26401.1"/>
    </source>
</evidence>
<dbReference type="EMBL" id="GBRH01271494">
    <property type="protein sequence ID" value="JAD26401.1"/>
    <property type="molecule type" value="Transcribed_RNA"/>
</dbReference>